<dbReference type="Gene3D" id="1.10.150.650">
    <property type="match status" value="1"/>
</dbReference>
<dbReference type="PANTHER" id="PTHR42924">
    <property type="entry name" value="EXONUCLEASE"/>
    <property type="match status" value="1"/>
</dbReference>
<evidence type="ECO:0000313" key="3">
    <source>
        <dbReference type="Proteomes" id="UP000275394"/>
    </source>
</evidence>
<keyword evidence="3" id="KW-1185">Reference proteome</keyword>
<dbReference type="PANTHER" id="PTHR42924:SF3">
    <property type="entry name" value="POLYMERASE_HISTIDINOL PHOSPHATASE N-TERMINAL DOMAIN-CONTAINING PROTEIN"/>
    <property type="match status" value="1"/>
</dbReference>
<dbReference type="Gene3D" id="3.20.20.140">
    <property type="entry name" value="Metal-dependent hydrolases"/>
    <property type="match status" value="1"/>
</dbReference>
<dbReference type="CDD" id="cd07438">
    <property type="entry name" value="PHP_HisPPase_AMP"/>
    <property type="match status" value="1"/>
</dbReference>
<name>A0A3N2DY42_9GAMM</name>
<dbReference type="AlphaFoldDB" id="A0A3N2DY42"/>
<proteinExistence type="predicted"/>
<sequence length="284" mass="30779">MRPVVDFHCHSTASDGTLSPLEVYQRACGNGAQRLALTDHDTVAGCRQLSAALASGSIERGAELVSGVEFSCLWGKRSIHVVGLGFDIDHPEIEKGVAQQTDVRQQRALTIDKRMQKLGFSGCLEGAKAIAGDSQIGRPHFAQFMLDQGYVTSTKQAFDRYLGSGKPGDVKSGWPALETVVGWIVDAGGVAVVAHPERYKLTRTKLSQLLDCFTAAGGRGIEMAGRSQHINTRRTIEELCAKYDLLASVGSDFHNPEYRWNDLAVVPTVGEGLTPIWQHVKAMS</sequence>
<organism evidence="2 3">
    <name type="scientific">Sinobacterium caligoides</name>
    <dbReference type="NCBI Taxonomy" id="933926"/>
    <lineage>
        <taxon>Bacteria</taxon>
        <taxon>Pseudomonadati</taxon>
        <taxon>Pseudomonadota</taxon>
        <taxon>Gammaproteobacteria</taxon>
        <taxon>Cellvibrionales</taxon>
        <taxon>Spongiibacteraceae</taxon>
        <taxon>Sinobacterium</taxon>
    </lineage>
</organism>
<comment type="caution">
    <text evidence="2">The sequence shown here is derived from an EMBL/GenBank/DDBJ whole genome shotgun (WGS) entry which is preliminary data.</text>
</comment>
<reference evidence="2 3" key="1">
    <citation type="submission" date="2018-11" db="EMBL/GenBank/DDBJ databases">
        <title>Genomic Encyclopedia of Type Strains, Phase IV (KMG-IV): sequencing the most valuable type-strain genomes for metagenomic binning, comparative biology and taxonomic classification.</title>
        <authorList>
            <person name="Goeker M."/>
        </authorList>
    </citation>
    <scope>NUCLEOTIDE SEQUENCE [LARGE SCALE GENOMIC DNA]</scope>
    <source>
        <strain evidence="2 3">DSM 100316</strain>
    </source>
</reference>
<dbReference type="EMBL" id="RKHR01000003">
    <property type="protein sequence ID" value="ROS04753.1"/>
    <property type="molecule type" value="Genomic_DNA"/>
</dbReference>
<dbReference type="InterPro" id="IPR016195">
    <property type="entry name" value="Pol/histidinol_Pase-like"/>
</dbReference>
<dbReference type="SUPFAM" id="SSF89550">
    <property type="entry name" value="PHP domain-like"/>
    <property type="match status" value="1"/>
</dbReference>
<accession>A0A3N2DY42</accession>
<dbReference type="InterPro" id="IPR052018">
    <property type="entry name" value="PHP_domain"/>
</dbReference>
<gene>
    <name evidence="2" type="ORF">EDC56_0266</name>
</gene>
<protein>
    <recommendedName>
        <fullName evidence="1">Polymerase/histidinol phosphatase N-terminal domain-containing protein</fullName>
    </recommendedName>
</protein>
<dbReference type="InterPro" id="IPR003141">
    <property type="entry name" value="Pol/His_phosphatase_N"/>
</dbReference>
<dbReference type="RefSeq" id="WP_211333521.1">
    <property type="nucleotide sequence ID" value="NZ_RKHR01000003.1"/>
</dbReference>
<evidence type="ECO:0000313" key="2">
    <source>
        <dbReference type="EMBL" id="ROS04753.1"/>
    </source>
</evidence>
<dbReference type="GO" id="GO:0035312">
    <property type="term" value="F:5'-3' DNA exonuclease activity"/>
    <property type="evidence" value="ECO:0007669"/>
    <property type="project" value="TreeGrafter"/>
</dbReference>
<evidence type="ECO:0000259" key="1">
    <source>
        <dbReference type="SMART" id="SM00481"/>
    </source>
</evidence>
<dbReference type="GO" id="GO:0004534">
    <property type="term" value="F:5'-3' RNA exonuclease activity"/>
    <property type="evidence" value="ECO:0007669"/>
    <property type="project" value="TreeGrafter"/>
</dbReference>
<dbReference type="Proteomes" id="UP000275394">
    <property type="component" value="Unassembled WGS sequence"/>
</dbReference>
<feature type="domain" description="Polymerase/histidinol phosphatase N-terminal" evidence="1">
    <location>
        <begin position="5"/>
        <end position="74"/>
    </location>
</feature>
<dbReference type="SMART" id="SM00481">
    <property type="entry name" value="POLIIIAc"/>
    <property type="match status" value="1"/>
</dbReference>